<proteinExistence type="predicted"/>
<name>A0A2P5C7W0_PARAD</name>
<keyword evidence="2" id="KW-1185">Reference proteome</keyword>
<accession>A0A2P5C7W0</accession>
<protein>
    <submittedName>
        <fullName evidence="1">Uncharacterized protein</fullName>
    </submittedName>
</protein>
<evidence type="ECO:0000313" key="2">
    <source>
        <dbReference type="Proteomes" id="UP000237105"/>
    </source>
</evidence>
<dbReference type="EMBL" id="JXTB01000163">
    <property type="protein sequence ID" value="PON57091.1"/>
    <property type="molecule type" value="Genomic_DNA"/>
</dbReference>
<reference evidence="2" key="1">
    <citation type="submission" date="2016-06" db="EMBL/GenBank/DDBJ databases">
        <title>Parallel loss of symbiosis genes in relatives of nitrogen-fixing non-legume Parasponia.</title>
        <authorList>
            <person name="Van Velzen R."/>
            <person name="Holmer R."/>
            <person name="Bu F."/>
            <person name="Rutten L."/>
            <person name="Van Zeijl A."/>
            <person name="Liu W."/>
            <person name="Santuari L."/>
            <person name="Cao Q."/>
            <person name="Sharma T."/>
            <person name="Shen D."/>
            <person name="Roswanjaya Y."/>
            <person name="Wardhani T."/>
            <person name="Kalhor M.S."/>
            <person name="Jansen J."/>
            <person name="Van den Hoogen J."/>
            <person name="Gungor B."/>
            <person name="Hartog M."/>
            <person name="Hontelez J."/>
            <person name="Verver J."/>
            <person name="Yang W.-C."/>
            <person name="Schijlen E."/>
            <person name="Repin R."/>
            <person name="Schilthuizen M."/>
            <person name="Schranz E."/>
            <person name="Heidstra R."/>
            <person name="Miyata K."/>
            <person name="Fedorova E."/>
            <person name="Kohlen W."/>
            <person name="Bisseling T."/>
            <person name="Smit S."/>
            <person name="Geurts R."/>
        </authorList>
    </citation>
    <scope>NUCLEOTIDE SEQUENCE [LARGE SCALE GENOMIC DNA]</scope>
    <source>
        <strain evidence="2">cv. WU1-14</strain>
    </source>
</reference>
<evidence type="ECO:0000313" key="1">
    <source>
        <dbReference type="EMBL" id="PON57091.1"/>
    </source>
</evidence>
<dbReference type="Proteomes" id="UP000237105">
    <property type="component" value="Unassembled WGS sequence"/>
</dbReference>
<gene>
    <name evidence="1" type="ORF">PanWU01x14_176810</name>
</gene>
<dbReference type="AlphaFoldDB" id="A0A2P5C7W0"/>
<comment type="caution">
    <text evidence="1">The sequence shown here is derived from an EMBL/GenBank/DDBJ whole genome shotgun (WGS) entry which is preliminary data.</text>
</comment>
<organism evidence="1 2">
    <name type="scientific">Parasponia andersonii</name>
    <name type="common">Sponia andersonii</name>
    <dbReference type="NCBI Taxonomy" id="3476"/>
    <lineage>
        <taxon>Eukaryota</taxon>
        <taxon>Viridiplantae</taxon>
        <taxon>Streptophyta</taxon>
        <taxon>Embryophyta</taxon>
        <taxon>Tracheophyta</taxon>
        <taxon>Spermatophyta</taxon>
        <taxon>Magnoliopsida</taxon>
        <taxon>eudicotyledons</taxon>
        <taxon>Gunneridae</taxon>
        <taxon>Pentapetalae</taxon>
        <taxon>rosids</taxon>
        <taxon>fabids</taxon>
        <taxon>Rosales</taxon>
        <taxon>Cannabaceae</taxon>
        <taxon>Parasponia</taxon>
    </lineage>
</organism>
<sequence length="107" mass="12751">MATFNPGKMEIIYIFILMILETRRIQRDRLGVEWWPESSPVTKSFKRPFCLLWRRRLLRRLLVAGDRLVVVRGRLAGNLLSRTELGRRLAVVPVFGRKREQGERERF</sequence>